<keyword evidence="2" id="KW-1185">Reference proteome</keyword>
<sequence length="345" mass="38973">MGPFSHTIDPDGDLIIILRSANSPFALAVGEKGPSIPDKAANNEGVTDKNDIDEANAEEQAMRRDEIRFIVSGKHMIFASRFFKKALTGVWKEGVAFLQKDSVEIMAEGWDPEALLIVIRAIHCQFTQIPRKVTLEMLAKIAVIADYYDCRDVLYLMKDIWIGSLNEKLTTPYPRELILWVWVSWFFQLPAHFTESTLAAILRTIGPINGRGLPIPDRVIRSINKTREEAIKNVLQLLHKTREAFLNEDKGCGYECRSIMNGALAMQIRSSPHLSTMPKAPFRWLSYEILKENVLSFKSPRWFELQISRGAGSYRHGCPDSCFDSLFAVLNDPIKGLNIGEFGIT</sequence>
<accession>A0A9W9TEI5</accession>
<comment type="caution">
    <text evidence="1">The sequence shown here is derived from an EMBL/GenBank/DDBJ whole genome shotgun (WGS) entry which is preliminary data.</text>
</comment>
<gene>
    <name evidence="1" type="ORF">N7468_008915</name>
</gene>
<dbReference type="AlphaFoldDB" id="A0A9W9TEI5"/>
<evidence type="ECO:0000313" key="1">
    <source>
        <dbReference type="EMBL" id="KAJ5219711.1"/>
    </source>
</evidence>
<evidence type="ECO:0000313" key="2">
    <source>
        <dbReference type="Proteomes" id="UP001150941"/>
    </source>
</evidence>
<name>A0A9W9TEI5_9EURO</name>
<organism evidence="1 2">
    <name type="scientific">Penicillium chermesinum</name>
    <dbReference type="NCBI Taxonomy" id="63820"/>
    <lineage>
        <taxon>Eukaryota</taxon>
        <taxon>Fungi</taxon>
        <taxon>Dikarya</taxon>
        <taxon>Ascomycota</taxon>
        <taxon>Pezizomycotina</taxon>
        <taxon>Eurotiomycetes</taxon>
        <taxon>Eurotiomycetidae</taxon>
        <taxon>Eurotiales</taxon>
        <taxon>Aspergillaceae</taxon>
        <taxon>Penicillium</taxon>
    </lineage>
</organism>
<dbReference type="Gene3D" id="3.30.710.10">
    <property type="entry name" value="Potassium Channel Kv1.1, Chain A"/>
    <property type="match status" value="1"/>
</dbReference>
<evidence type="ECO:0008006" key="3">
    <source>
        <dbReference type="Google" id="ProtNLM"/>
    </source>
</evidence>
<dbReference type="InterPro" id="IPR011333">
    <property type="entry name" value="SKP1/BTB/POZ_sf"/>
</dbReference>
<reference evidence="1" key="2">
    <citation type="journal article" date="2023" name="IMA Fungus">
        <title>Comparative genomic study of the Penicillium genus elucidates a diverse pangenome and 15 lateral gene transfer events.</title>
        <authorList>
            <person name="Petersen C."/>
            <person name="Sorensen T."/>
            <person name="Nielsen M.R."/>
            <person name="Sondergaard T.E."/>
            <person name="Sorensen J.L."/>
            <person name="Fitzpatrick D.A."/>
            <person name="Frisvad J.C."/>
            <person name="Nielsen K.L."/>
        </authorList>
    </citation>
    <scope>NUCLEOTIDE SEQUENCE</scope>
    <source>
        <strain evidence="1">IBT 19713</strain>
    </source>
</reference>
<dbReference type="GeneID" id="83205514"/>
<reference evidence="1" key="1">
    <citation type="submission" date="2022-11" db="EMBL/GenBank/DDBJ databases">
        <authorList>
            <person name="Petersen C."/>
        </authorList>
    </citation>
    <scope>NUCLEOTIDE SEQUENCE</scope>
    <source>
        <strain evidence="1">IBT 19713</strain>
    </source>
</reference>
<proteinExistence type="predicted"/>
<protein>
    <recommendedName>
        <fullName evidence="3">BTB domain-containing protein</fullName>
    </recommendedName>
</protein>
<dbReference type="EMBL" id="JAPQKS010000007">
    <property type="protein sequence ID" value="KAJ5219711.1"/>
    <property type="molecule type" value="Genomic_DNA"/>
</dbReference>
<dbReference type="Proteomes" id="UP001150941">
    <property type="component" value="Unassembled WGS sequence"/>
</dbReference>
<dbReference type="RefSeq" id="XP_058326541.1">
    <property type="nucleotide sequence ID" value="XM_058478211.1"/>
</dbReference>
<dbReference type="OrthoDB" id="5326346at2759"/>